<comment type="caution">
    <text evidence="1">The sequence shown here is derived from an EMBL/GenBank/DDBJ whole genome shotgun (WGS) entry which is preliminary data.</text>
</comment>
<evidence type="ECO:0000313" key="1">
    <source>
        <dbReference type="EMBL" id="KAF0759058.1"/>
    </source>
</evidence>
<keyword evidence="2" id="KW-1185">Reference proteome</keyword>
<organism evidence="1 2">
    <name type="scientific">Aphis craccivora</name>
    <name type="common">Cowpea aphid</name>
    <dbReference type="NCBI Taxonomy" id="307492"/>
    <lineage>
        <taxon>Eukaryota</taxon>
        <taxon>Metazoa</taxon>
        <taxon>Ecdysozoa</taxon>
        <taxon>Arthropoda</taxon>
        <taxon>Hexapoda</taxon>
        <taxon>Insecta</taxon>
        <taxon>Pterygota</taxon>
        <taxon>Neoptera</taxon>
        <taxon>Paraneoptera</taxon>
        <taxon>Hemiptera</taxon>
        <taxon>Sternorrhyncha</taxon>
        <taxon>Aphidomorpha</taxon>
        <taxon>Aphidoidea</taxon>
        <taxon>Aphididae</taxon>
        <taxon>Aphidini</taxon>
        <taxon>Aphis</taxon>
        <taxon>Aphis</taxon>
    </lineage>
</organism>
<evidence type="ECO:0000313" key="2">
    <source>
        <dbReference type="Proteomes" id="UP000478052"/>
    </source>
</evidence>
<reference evidence="1 2" key="1">
    <citation type="submission" date="2019-08" db="EMBL/GenBank/DDBJ databases">
        <title>Whole genome of Aphis craccivora.</title>
        <authorList>
            <person name="Voronova N.V."/>
            <person name="Shulinski R.S."/>
            <person name="Bandarenka Y.V."/>
            <person name="Zhorov D.G."/>
            <person name="Warner D."/>
        </authorList>
    </citation>
    <scope>NUCLEOTIDE SEQUENCE [LARGE SCALE GENOMIC DNA]</scope>
    <source>
        <strain evidence="1">180601</strain>
        <tissue evidence="1">Whole Body</tissue>
    </source>
</reference>
<dbReference type="Proteomes" id="UP000478052">
    <property type="component" value="Unassembled WGS sequence"/>
</dbReference>
<accession>A0A6G0YNB4</accession>
<protein>
    <submittedName>
        <fullName evidence="1">Uncharacterized protein</fullName>
    </submittedName>
</protein>
<gene>
    <name evidence="1" type="ORF">FWK35_00016083</name>
</gene>
<name>A0A6G0YNB4_APHCR</name>
<proteinExistence type="predicted"/>
<sequence length="208" mass="24363">MLVVKTFHVVSTDTLLIAVVLEIQDSERSDECIDFTMLYGVVSCSKMNLVGALGDHFLDFPIVFKSAGKNQKKIKEKREFLRKTSFRPNRFFYMDVIQKVITFLMSCSKCIQIFTKSVENAKICNISRRYLKILPKMCIKCNNFVLDILEILFKYFTKQINYQLSLSCFYERGHQFPDIKSVPYTARIPDKKSILKKVEQKVRIHFLL</sequence>
<dbReference type="EMBL" id="VUJU01003123">
    <property type="protein sequence ID" value="KAF0759058.1"/>
    <property type="molecule type" value="Genomic_DNA"/>
</dbReference>
<dbReference type="AlphaFoldDB" id="A0A6G0YNB4"/>